<proteinExistence type="predicted"/>
<feature type="domain" description="YspA cpYpsA-related SLOG" evidence="1">
    <location>
        <begin position="3"/>
        <end position="73"/>
    </location>
</feature>
<gene>
    <name evidence="2" type="ORF">JIN82_00490</name>
</gene>
<evidence type="ECO:0000313" key="2">
    <source>
        <dbReference type="EMBL" id="MBK1789622.1"/>
    </source>
</evidence>
<comment type="caution">
    <text evidence="2">The sequence shown here is derived from an EMBL/GenBank/DDBJ whole genome shotgun (WGS) entry which is preliminary data.</text>
</comment>
<dbReference type="RefSeq" id="WP_200309629.1">
    <property type="nucleotide sequence ID" value="NZ_JAENIM010000008.1"/>
</dbReference>
<sequence length="128" mass="14079">MKTIVAGGRDYEFTPADIEFMDSLKEKVSEIVSGACGAKSAADPATGADGFGETWAANNDVKVERFYPNWKEHGRGAGPRRNRTMAEYADAVVLFPGGRGTESMYREAKSKKLVIYDRRKEVVQLGLL</sequence>
<dbReference type="Pfam" id="PF10686">
    <property type="entry name" value="YAcAr"/>
    <property type="match status" value="1"/>
</dbReference>
<evidence type="ECO:0000259" key="1">
    <source>
        <dbReference type="Pfam" id="PF10686"/>
    </source>
</evidence>
<dbReference type="InterPro" id="IPR019627">
    <property type="entry name" value="YAcAr"/>
</dbReference>
<dbReference type="Proteomes" id="UP000624703">
    <property type="component" value="Unassembled WGS sequence"/>
</dbReference>
<evidence type="ECO:0000313" key="3">
    <source>
        <dbReference type="Proteomes" id="UP000624703"/>
    </source>
</evidence>
<name>A0A8J7MC04_9BACT</name>
<dbReference type="EMBL" id="JAENIM010000008">
    <property type="protein sequence ID" value="MBK1789622.1"/>
    <property type="molecule type" value="Genomic_DNA"/>
</dbReference>
<organism evidence="2 3">
    <name type="scientific">Persicirhabdus sediminis</name>
    <dbReference type="NCBI Taxonomy" id="454144"/>
    <lineage>
        <taxon>Bacteria</taxon>
        <taxon>Pseudomonadati</taxon>
        <taxon>Verrucomicrobiota</taxon>
        <taxon>Verrucomicrobiia</taxon>
        <taxon>Verrucomicrobiales</taxon>
        <taxon>Verrucomicrobiaceae</taxon>
        <taxon>Persicirhabdus</taxon>
    </lineage>
</organism>
<reference evidence="2" key="1">
    <citation type="submission" date="2021-01" db="EMBL/GenBank/DDBJ databases">
        <title>Modified the classification status of verrucomicrobia.</title>
        <authorList>
            <person name="Feng X."/>
        </authorList>
    </citation>
    <scope>NUCLEOTIDE SEQUENCE</scope>
    <source>
        <strain evidence="2">_KCTC 22039</strain>
    </source>
</reference>
<dbReference type="SUPFAM" id="SSF102405">
    <property type="entry name" value="MCP/YpsA-like"/>
    <property type="match status" value="1"/>
</dbReference>
<dbReference type="AlphaFoldDB" id="A0A8J7MC04"/>
<protein>
    <submittedName>
        <fullName evidence="2">DUF2493 domain-containing protein</fullName>
    </submittedName>
</protein>
<accession>A0A8J7MC04</accession>
<keyword evidence="3" id="KW-1185">Reference proteome</keyword>
<dbReference type="Gene3D" id="3.40.50.450">
    <property type="match status" value="1"/>
</dbReference>